<reference evidence="3" key="1">
    <citation type="journal article" date="2013" name="Nat. Commun.">
        <title>Whole-genome sequencing of Oryza brachyantha reveals mechanisms underlying Oryza genome evolution.</title>
        <authorList>
            <person name="Chen J."/>
            <person name="Huang Q."/>
            <person name="Gao D."/>
            <person name="Wang J."/>
            <person name="Lang Y."/>
            <person name="Liu T."/>
            <person name="Li B."/>
            <person name="Bai Z."/>
            <person name="Luis Goicoechea J."/>
            <person name="Liang C."/>
            <person name="Chen C."/>
            <person name="Zhang W."/>
            <person name="Sun S."/>
            <person name="Liao Y."/>
            <person name="Zhang X."/>
            <person name="Yang L."/>
            <person name="Song C."/>
            <person name="Wang M."/>
            <person name="Shi J."/>
            <person name="Liu G."/>
            <person name="Liu J."/>
            <person name="Zhou H."/>
            <person name="Zhou W."/>
            <person name="Yu Q."/>
            <person name="An N."/>
            <person name="Chen Y."/>
            <person name="Cai Q."/>
            <person name="Wang B."/>
            <person name="Liu B."/>
            <person name="Min J."/>
            <person name="Huang Y."/>
            <person name="Wu H."/>
            <person name="Li Z."/>
            <person name="Zhang Y."/>
            <person name="Yin Y."/>
            <person name="Song W."/>
            <person name="Jiang J."/>
            <person name="Jackson S.A."/>
            <person name="Wing R.A."/>
            <person name="Wang J."/>
            <person name="Chen M."/>
        </authorList>
    </citation>
    <scope>NUCLEOTIDE SEQUENCE [LARGE SCALE GENOMIC DNA]</scope>
    <source>
        <strain evidence="3">cv. IRGC 101232</strain>
    </source>
</reference>
<evidence type="ECO:0000256" key="2">
    <source>
        <dbReference type="SAM" id="SignalP"/>
    </source>
</evidence>
<evidence type="ECO:0000256" key="1">
    <source>
        <dbReference type="SAM" id="MobiDB-lite"/>
    </source>
</evidence>
<organism evidence="3">
    <name type="scientific">Oryza brachyantha</name>
    <name type="common">malo sina</name>
    <dbReference type="NCBI Taxonomy" id="4533"/>
    <lineage>
        <taxon>Eukaryota</taxon>
        <taxon>Viridiplantae</taxon>
        <taxon>Streptophyta</taxon>
        <taxon>Embryophyta</taxon>
        <taxon>Tracheophyta</taxon>
        <taxon>Spermatophyta</taxon>
        <taxon>Magnoliopsida</taxon>
        <taxon>Liliopsida</taxon>
        <taxon>Poales</taxon>
        <taxon>Poaceae</taxon>
        <taxon>BOP clade</taxon>
        <taxon>Oryzoideae</taxon>
        <taxon>Oryzeae</taxon>
        <taxon>Oryzinae</taxon>
        <taxon>Oryza</taxon>
    </lineage>
</organism>
<dbReference type="EnsemblPlants" id="OB06G23430.1">
    <property type="protein sequence ID" value="OB06G23430.1"/>
    <property type="gene ID" value="OB06G23430"/>
</dbReference>
<protein>
    <submittedName>
        <fullName evidence="3">Uncharacterized protein</fullName>
    </submittedName>
</protein>
<feature type="signal peptide" evidence="2">
    <location>
        <begin position="1"/>
        <end position="24"/>
    </location>
</feature>
<proteinExistence type="predicted"/>
<dbReference type="HOGENOM" id="CLU_1780295_0_0_1"/>
<dbReference type="Gramene" id="OB06G23430.1">
    <property type="protein sequence ID" value="OB06G23430.1"/>
    <property type="gene ID" value="OB06G23430"/>
</dbReference>
<feature type="chain" id="PRO_5003773383" evidence="2">
    <location>
        <begin position="25"/>
        <end position="146"/>
    </location>
</feature>
<reference evidence="3" key="2">
    <citation type="submission" date="2013-04" db="UniProtKB">
        <authorList>
            <consortium name="EnsemblPlants"/>
        </authorList>
    </citation>
    <scope>IDENTIFICATION</scope>
</reference>
<keyword evidence="4" id="KW-1185">Reference proteome</keyword>
<accession>J3ME99</accession>
<dbReference type="Proteomes" id="UP000006038">
    <property type="component" value="Chromosome 6"/>
</dbReference>
<feature type="compositionally biased region" description="Basic and acidic residues" evidence="1">
    <location>
        <begin position="83"/>
        <end position="95"/>
    </location>
</feature>
<keyword evidence="2" id="KW-0732">Signal</keyword>
<dbReference type="AlphaFoldDB" id="J3ME99"/>
<name>J3ME99_ORYBR</name>
<feature type="region of interest" description="Disordered" evidence="1">
    <location>
        <begin position="80"/>
        <end position="111"/>
    </location>
</feature>
<sequence>MAMIAARQAFAIIKSLCPWVVFLATVKDFIANCYSKKVLALVEEAEAGADSIVWTFDLQIGNVVSSNLSLFSPPTSLLRMKTTRREQSKDREKENSACVGNRRVTQPYHGLTPTTSEHQLMLLQPPIALAYSPSDPDDTALREPLG</sequence>
<evidence type="ECO:0000313" key="3">
    <source>
        <dbReference type="EnsemblPlants" id="OB06G23430.1"/>
    </source>
</evidence>
<evidence type="ECO:0000313" key="4">
    <source>
        <dbReference type="Proteomes" id="UP000006038"/>
    </source>
</evidence>